<accession>A0A0H2L410</accession>
<evidence type="ECO:0000259" key="4">
    <source>
        <dbReference type="PROSITE" id="PS51118"/>
    </source>
</evidence>
<dbReference type="InterPro" id="IPR011991">
    <property type="entry name" value="ArsR-like_HTH"/>
</dbReference>
<sequence>MAGYGQFCPVAKAMDVLDERWTLLVVRELLAGSTHFNELRRGNPRMSPALLAKRLRTLERAGVVRRDEAGGRPTYRLTAAGEELRPVVESLGAWGARWIADLGDEDLDPHLLFWDVRRTVPTDVWPRETTAVEFRLHDVDRRVSRWWLVVRAGDVDLCDVDPGLEPAVVVRSGLRALTRVWRGDTSWAGALRTGDVVLVGPAEARRELPAWIGQSDLARVPRP</sequence>
<dbReference type="Pfam" id="PF01638">
    <property type="entry name" value="HxlR"/>
    <property type="match status" value="1"/>
</dbReference>
<dbReference type="STRING" id="264251.FB00_09485"/>
<dbReference type="PATRIC" id="fig|264251.5.peg.1928"/>
<dbReference type="SUPFAM" id="SSF55718">
    <property type="entry name" value="SCP-like"/>
    <property type="match status" value="1"/>
</dbReference>
<name>A0A0H2L410_9MICO</name>
<dbReference type="CDD" id="cd00090">
    <property type="entry name" value="HTH_ARSR"/>
    <property type="match status" value="1"/>
</dbReference>
<evidence type="ECO:0000313" key="6">
    <source>
        <dbReference type="Proteomes" id="UP000035265"/>
    </source>
</evidence>
<dbReference type="EMBL" id="JNBQ01000008">
    <property type="protein sequence ID" value="KLN34927.1"/>
    <property type="molecule type" value="Genomic_DNA"/>
</dbReference>
<dbReference type="PROSITE" id="PS51118">
    <property type="entry name" value="HTH_HXLR"/>
    <property type="match status" value="1"/>
</dbReference>
<dbReference type="InterPro" id="IPR002577">
    <property type="entry name" value="HTH_HxlR"/>
</dbReference>
<dbReference type="PANTHER" id="PTHR33204:SF18">
    <property type="entry name" value="TRANSCRIPTIONAL REGULATORY PROTEIN"/>
    <property type="match status" value="1"/>
</dbReference>
<evidence type="ECO:0000256" key="1">
    <source>
        <dbReference type="ARBA" id="ARBA00023015"/>
    </source>
</evidence>
<evidence type="ECO:0000313" key="5">
    <source>
        <dbReference type="EMBL" id="KLN34927.1"/>
    </source>
</evidence>
<protein>
    <submittedName>
        <fullName evidence="5">HxlR family transcriptional regulator</fullName>
    </submittedName>
</protein>
<proteinExistence type="predicted"/>
<keyword evidence="6" id="KW-1185">Reference proteome</keyword>
<feature type="domain" description="HTH hxlR-type" evidence="4">
    <location>
        <begin position="8"/>
        <end position="103"/>
    </location>
</feature>
<keyword evidence="2" id="KW-0238">DNA-binding</keyword>
<dbReference type="SUPFAM" id="SSF46785">
    <property type="entry name" value="Winged helix' DNA-binding domain"/>
    <property type="match status" value="1"/>
</dbReference>
<comment type="caution">
    <text evidence="5">The sequence shown here is derived from an EMBL/GenBank/DDBJ whole genome shotgun (WGS) entry which is preliminary data.</text>
</comment>
<dbReference type="PANTHER" id="PTHR33204">
    <property type="entry name" value="TRANSCRIPTIONAL REGULATOR, MARR FAMILY"/>
    <property type="match status" value="1"/>
</dbReference>
<reference evidence="5 6" key="1">
    <citation type="submission" date="2014-05" db="EMBL/GenBank/DDBJ databases">
        <title>Cellulosimicrobium funkei U11 genome.</title>
        <authorList>
            <person name="Hu C."/>
            <person name="Gong Y."/>
            <person name="Wan W."/>
            <person name="Jiang M."/>
        </authorList>
    </citation>
    <scope>NUCLEOTIDE SEQUENCE [LARGE SCALE GENOMIC DNA]</scope>
    <source>
        <strain evidence="5 6">U11</strain>
    </source>
</reference>
<dbReference type="GO" id="GO:0003677">
    <property type="term" value="F:DNA binding"/>
    <property type="evidence" value="ECO:0007669"/>
    <property type="project" value="UniProtKB-KW"/>
</dbReference>
<dbReference type="InterPro" id="IPR036390">
    <property type="entry name" value="WH_DNA-bd_sf"/>
</dbReference>
<dbReference type="AlphaFoldDB" id="A0A0H2L410"/>
<keyword evidence="3" id="KW-0804">Transcription</keyword>
<dbReference type="Proteomes" id="UP000035265">
    <property type="component" value="Unassembled WGS sequence"/>
</dbReference>
<dbReference type="InterPro" id="IPR036527">
    <property type="entry name" value="SCP2_sterol-bd_dom_sf"/>
</dbReference>
<evidence type="ECO:0000256" key="2">
    <source>
        <dbReference type="ARBA" id="ARBA00023125"/>
    </source>
</evidence>
<keyword evidence="1" id="KW-0805">Transcription regulation</keyword>
<organism evidence="5 6">
    <name type="scientific">Cellulosimicrobium funkei</name>
    <dbReference type="NCBI Taxonomy" id="264251"/>
    <lineage>
        <taxon>Bacteria</taxon>
        <taxon>Bacillati</taxon>
        <taxon>Actinomycetota</taxon>
        <taxon>Actinomycetes</taxon>
        <taxon>Micrococcales</taxon>
        <taxon>Promicromonosporaceae</taxon>
        <taxon>Cellulosimicrobium</taxon>
    </lineage>
</organism>
<dbReference type="Gene3D" id="1.10.10.10">
    <property type="entry name" value="Winged helix-like DNA-binding domain superfamily/Winged helix DNA-binding domain"/>
    <property type="match status" value="1"/>
</dbReference>
<dbReference type="InterPro" id="IPR036388">
    <property type="entry name" value="WH-like_DNA-bd_sf"/>
</dbReference>
<evidence type="ECO:0000256" key="3">
    <source>
        <dbReference type="ARBA" id="ARBA00023163"/>
    </source>
</evidence>
<gene>
    <name evidence="5" type="ORF">FB00_09485</name>
</gene>